<evidence type="ECO:0000259" key="3">
    <source>
        <dbReference type="PROSITE" id="PS50113"/>
    </source>
</evidence>
<feature type="region of interest" description="Disordered" evidence="1">
    <location>
        <begin position="1"/>
        <end position="21"/>
    </location>
</feature>
<dbReference type="GO" id="GO:0006355">
    <property type="term" value="P:regulation of DNA-templated transcription"/>
    <property type="evidence" value="ECO:0007669"/>
    <property type="project" value="InterPro"/>
</dbReference>
<dbReference type="AlphaFoldDB" id="I7ZES2"/>
<dbReference type="Pfam" id="PF00990">
    <property type="entry name" value="GGDEF"/>
    <property type="match status" value="1"/>
</dbReference>
<proteinExistence type="predicted"/>
<keyword evidence="7" id="KW-1185">Reference proteome</keyword>
<dbReference type="RefSeq" id="WP_007183487.1">
    <property type="nucleotide sequence ID" value="NZ_AKGD01000001.1"/>
</dbReference>
<dbReference type="CDD" id="cd00130">
    <property type="entry name" value="PAS"/>
    <property type="match status" value="3"/>
</dbReference>
<dbReference type="InterPro" id="IPR035965">
    <property type="entry name" value="PAS-like_dom_sf"/>
</dbReference>
<dbReference type="SMART" id="SM00267">
    <property type="entry name" value="GGDEF"/>
    <property type="match status" value="1"/>
</dbReference>
<dbReference type="EMBL" id="AKGD01000001">
    <property type="protein sequence ID" value="EIT70394.1"/>
    <property type="molecule type" value="Genomic_DNA"/>
</dbReference>
<evidence type="ECO:0000313" key="7">
    <source>
        <dbReference type="Proteomes" id="UP000003704"/>
    </source>
</evidence>
<dbReference type="Pfam" id="PF08447">
    <property type="entry name" value="PAS_3"/>
    <property type="match status" value="1"/>
</dbReference>
<reference evidence="6 7" key="1">
    <citation type="journal article" date="2012" name="J. Bacteriol.">
        <title>Genome Sequence of n-Alkane-Degrading Hydrocarboniphaga effusa Strain AP103T (ATCC BAA-332T).</title>
        <authorList>
            <person name="Chang H.K."/>
            <person name="Zylstra G.J."/>
            <person name="Chae J.C."/>
        </authorList>
    </citation>
    <scope>NUCLEOTIDE SEQUENCE [LARGE SCALE GENOMIC DNA]</scope>
    <source>
        <strain evidence="6 7">AP103</strain>
    </source>
</reference>
<protein>
    <submittedName>
        <fullName evidence="6">Uncharacterized protein</fullName>
    </submittedName>
</protein>
<dbReference type="SMART" id="SM00086">
    <property type="entry name" value="PAC"/>
    <property type="match status" value="3"/>
</dbReference>
<organism evidence="6 7">
    <name type="scientific">Hydrocarboniphaga effusa AP103</name>
    <dbReference type="NCBI Taxonomy" id="1172194"/>
    <lineage>
        <taxon>Bacteria</taxon>
        <taxon>Pseudomonadati</taxon>
        <taxon>Pseudomonadota</taxon>
        <taxon>Gammaproteobacteria</taxon>
        <taxon>Nevskiales</taxon>
        <taxon>Nevskiaceae</taxon>
        <taxon>Hydrocarboniphaga</taxon>
    </lineage>
</organism>
<dbReference type="SUPFAM" id="SSF141868">
    <property type="entry name" value="EAL domain-like"/>
    <property type="match status" value="1"/>
</dbReference>
<dbReference type="Pfam" id="PF00989">
    <property type="entry name" value="PAS"/>
    <property type="match status" value="1"/>
</dbReference>
<comment type="caution">
    <text evidence="6">The sequence shown here is derived from an EMBL/GenBank/DDBJ whole genome shotgun (WGS) entry which is preliminary data.</text>
</comment>
<dbReference type="InterPro" id="IPR001610">
    <property type="entry name" value="PAC"/>
</dbReference>
<sequence>MTAASPLTQSPAALASEGGNDPLRSDRWRHAIESAPVGVWDCDFQRRTLYCSAELVQIIGNGSAAAEYPMEYWVNLVHADERDALAQRFQSHLVLRTPNVQFEHRVLHADGRYRWVRSSLAVISRNEHGEPARVVGTLQSIDDVKQAQLSAMLAAAQDQAIFSTVPVGLAIVGLDSRLLTVNDALCELLGHSKAELMELNFRAITHRQDIDDAELFESALASSRERFRAERRFVAKDRSVIYAQLDLTLMRDSDGLPLHFIAAISDRTEERLQLQMLTKQRELAQITLSSIADGVVRIDESRCITYANPAACQMVGLDLDELRHRPFQEYVRIVGDAPEGPALGDDVLAEVFDGGQTLQFPSGTLLRFLRGREIAAECSAAPIKDALGYVREAVFVFHDTTESNTLARELAYQASHDMLTGLCNRRQFQSAIEKSYAALVEHGTPSAVLFIDLDGFKAVNDRHGHQAGDDVLVWVASVIRQAVFKRDVPARWGGDEFAVLLINCDADRAHDVARRIEAELTTSQVRLSDYSGISGSIGIACMSASDASCMSVVNNADLAASIAKGRGGGGIQRFEDIRAQVEERRSLFEWRREILQSLKEGRLIPYGQKIVGGDGELLGYEMLLRWVDTSGRVNTPERIIDAAERLGWSTRIDGFVFGVASRLMLSGQVPEQVHLAVNVSGRSLADADFRDTVTSFFSDHPQVASRLTLEVTETAAVSDLNLVGAFVSRLRELGCVFALDDFGSGFASFSYLKAIPFSAVKIDRAYIRALDRDPTNQLIVRNLCELGGHLGVTLIAEGVETQAELAALKALGVSRFQGWLFQKAEPLPWSW</sequence>
<dbReference type="SUPFAM" id="SSF55785">
    <property type="entry name" value="PYP-like sensor domain (PAS domain)"/>
    <property type="match status" value="3"/>
</dbReference>
<dbReference type="SMART" id="SM00091">
    <property type="entry name" value="PAS"/>
    <property type="match status" value="3"/>
</dbReference>
<dbReference type="InterPro" id="IPR035919">
    <property type="entry name" value="EAL_sf"/>
</dbReference>
<dbReference type="Proteomes" id="UP000003704">
    <property type="component" value="Unassembled WGS sequence"/>
</dbReference>
<gene>
    <name evidence="6" type="ORF">WQQ_05310</name>
</gene>
<feature type="domain" description="PAS" evidence="2">
    <location>
        <begin position="154"/>
        <end position="209"/>
    </location>
</feature>
<feature type="domain" description="PAC" evidence="3">
    <location>
        <begin position="227"/>
        <end position="279"/>
    </location>
</feature>
<dbReference type="InterPro" id="IPR001633">
    <property type="entry name" value="EAL_dom"/>
</dbReference>
<dbReference type="NCBIfam" id="TIGR00254">
    <property type="entry name" value="GGDEF"/>
    <property type="match status" value="1"/>
</dbReference>
<dbReference type="Pfam" id="PF00563">
    <property type="entry name" value="EAL"/>
    <property type="match status" value="1"/>
</dbReference>
<dbReference type="InterPro" id="IPR029787">
    <property type="entry name" value="Nucleotide_cyclase"/>
</dbReference>
<dbReference type="InterPro" id="IPR000160">
    <property type="entry name" value="GGDEF_dom"/>
</dbReference>
<dbReference type="InterPro" id="IPR000700">
    <property type="entry name" value="PAS-assoc_C"/>
</dbReference>
<dbReference type="PROSITE" id="PS50113">
    <property type="entry name" value="PAC"/>
    <property type="match status" value="2"/>
</dbReference>
<feature type="domain" description="PAS" evidence="2">
    <location>
        <begin position="280"/>
        <end position="322"/>
    </location>
</feature>
<dbReference type="PROSITE" id="PS50112">
    <property type="entry name" value="PAS"/>
    <property type="match status" value="2"/>
</dbReference>
<name>I7ZES2_9GAMM</name>
<dbReference type="PANTHER" id="PTHR44757">
    <property type="entry name" value="DIGUANYLATE CYCLASE DGCP"/>
    <property type="match status" value="1"/>
</dbReference>
<dbReference type="CDD" id="cd01949">
    <property type="entry name" value="GGDEF"/>
    <property type="match status" value="1"/>
</dbReference>
<dbReference type="InterPro" id="IPR013655">
    <property type="entry name" value="PAS_fold_3"/>
</dbReference>
<dbReference type="SMART" id="SM00052">
    <property type="entry name" value="EAL"/>
    <property type="match status" value="1"/>
</dbReference>
<dbReference type="STRING" id="1172194.WQQ_05310"/>
<dbReference type="PROSITE" id="PS50887">
    <property type="entry name" value="GGDEF"/>
    <property type="match status" value="1"/>
</dbReference>
<dbReference type="PANTHER" id="PTHR44757:SF2">
    <property type="entry name" value="BIOFILM ARCHITECTURE MAINTENANCE PROTEIN MBAA"/>
    <property type="match status" value="1"/>
</dbReference>
<dbReference type="Gene3D" id="3.30.450.20">
    <property type="entry name" value="PAS domain"/>
    <property type="match status" value="3"/>
</dbReference>
<evidence type="ECO:0000259" key="4">
    <source>
        <dbReference type="PROSITE" id="PS50883"/>
    </source>
</evidence>
<dbReference type="SUPFAM" id="SSF55073">
    <property type="entry name" value="Nucleotide cyclase"/>
    <property type="match status" value="1"/>
</dbReference>
<dbReference type="CDD" id="cd01948">
    <property type="entry name" value="EAL"/>
    <property type="match status" value="1"/>
</dbReference>
<dbReference type="InterPro" id="IPR013656">
    <property type="entry name" value="PAS_4"/>
</dbReference>
<evidence type="ECO:0000256" key="1">
    <source>
        <dbReference type="SAM" id="MobiDB-lite"/>
    </source>
</evidence>
<dbReference type="Pfam" id="PF08448">
    <property type="entry name" value="PAS_4"/>
    <property type="match status" value="1"/>
</dbReference>
<dbReference type="InterPro" id="IPR000014">
    <property type="entry name" value="PAS"/>
</dbReference>
<dbReference type="PROSITE" id="PS50883">
    <property type="entry name" value="EAL"/>
    <property type="match status" value="1"/>
</dbReference>
<feature type="domain" description="GGDEF" evidence="5">
    <location>
        <begin position="444"/>
        <end position="576"/>
    </location>
</feature>
<dbReference type="Gene3D" id="3.30.70.270">
    <property type="match status" value="1"/>
</dbReference>
<dbReference type="Gene3D" id="3.20.20.450">
    <property type="entry name" value="EAL domain"/>
    <property type="match status" value="1"/>
</dbReference>
<dbReference type="InterPro" id="IPR052155">
    <property type="entry name" value="Biofilm_reg_signaling"/>
</dbReference>
<dbReference type="NCBIfam" id="TIGR00229">
    <property type="entry name" value="sensory_box"/>
    <property type="match status" value="3"/>
</dbReference>
<accession>I7ZES2</accession>
<feature type="compositionally biased region" description="Polar residues" evidence="1">
    <location>
        <begin position="1"/>
        <end position="11"/>
    </location>
</feature>
<dbReference type="InterPro" id="IPR013767">
    <property type="entry name" value="PAS_fold"/>
</dbReference>
<feature type="domain" description="EAL" evidence="4">
    <location>
        <begin position="587"/>
        <end position="831"/>
    </location>
</feature>
<evidence type="ECO:0000259" key="5">
    <source>
        <dbReference type="PROSITE" id="PS50887"/>
    </source>
</evidence>
<feature type="domain" description="PAC" evidence="3">
    <location>
        <begin position="100"/>
        <end position="153"/>
    </location>
</feature>
<evidence type="ECO:0000313" key="6">
    <source>
        <dbReference type="EMBL" id="EIT70394.1"/>
    </source>
</evidence>
<dbReference type="OrthoDB" id="9787514at2"/>
<dbReference type="InterPro" id="IPR043128">
    <property type="entry name" value="Rev_trsase/Diguanyl_cyclase"/>
</dbReference>
<evidence type="ECO:0000259" key="2">
    <source>
        <dbReference type="PROSITE" id="PS50112"/>
    </source>
</evidence>